<dbReference type="EMBL" id="BSNF01000006">
    <property type="protein sequence ID" value="GLQ06379.1"/>
    <property type="molecule type" value="Genomic_DNA"/>
</dbReference>
<reference evidence="1" key="2">
    <citation type="submission" date="2023-01" db="EMBL/GenBank/DDBJ databases">
        <title>Draft genome sequence of Sneathiella chinensis strain NBRC 103408.</title>
        <authorList>
            <person name="Sun Q."/>
            <person name="Mori K."/>
        </authorList>
    </citation>
    <scope>NUCLEOTIDE SEQUENCE</scope>
    <source>
        <strain evidence="1">NBRC 103408</strain>
    </source>
</reference>
<name>A0ABQ5U2I7_9PROT</name>
<organism evidence="1 2">
    <name type="scientific">Sneathiella chinensis</name>
    <dbReference type="NCBI Taxonomy" id="349750"/>
    <lineage>
        <taxon>Bacteria</taxon>
        <taxon>Pseudomonadati</taxon>
        <taxon>Pseudomonadota</taxon>
        <taxon>Alphaproteobacteria</taxon>
        <taxon>Sneathiellales</taxon>
        <taxon>Sneathiellaceae</taxon>
        <taxon>Sneathiella</taxon>
    </lineage>
</organism>
<gene>
    <name evidence="1" type="ORF">GCM10007924_16000</name>
</gene>
<evidence type="ECO:0000313" key="2">
    <source>
        <dbReference type="Proteomes" id="UP001161409"/>
    </source>
</evidence>
<comment type="caution">
    <text evidence="1">The sequence shown here is derived from an EMBL/GenBank/DDBJ whole genome shotgun (WGS) entry which is preliminary data.</text>
</comment>
<sequence length="119" mass="12954">MTNSSGIADDRRKFFRDPSSRVVLIIDGIPHLADDWSPDGFSVQMEAHGHAAGDIINGEIDVFERGEKGTFSAKVIRAEGDLIAAQFTELSSHIYIYICMINGQPIGTPPGAPKEHEDS</sequence>
<evidence type="ECO:0000313" key="1">
    <source>
        <dbReference type="EMBL" id="GLQ06379.1"/>
    </source>
</evidence>
<dbReference type="Proteomes" id="UP001161409">
    <property type="component" value="Unassembled WGS sequence"/>
</dbReference>
<dbReference type="RefSeq" id="WP_169560427.1">
    <property type="nucleotide sequence ID" value="NZ_BSNF01000006.1"/>
</dbReference>
<dbReference type="Gene3D" id="2.40.10.220">
    <property type="entry name" value="predicted glycosyltransferase like domains"/>
    <property type="match status" value="1"/>
</dbReference>
<accession>A0ABQ5U2I7</accession>
<reference evidence="1" key="1">
    <citation type="journal article" date="2014" name="Int. J. Syst. Evol. Microbiol.">
        <title>Complete genome of a new Firmicutes species belonging to the dominant human colonic microbiota ('Ruminococcus bicirculans') reveals two chromosomes and a selective capacity to utilize plant glucans.</title>
        <authorList>
            <consortium name="NISC Comparative Sequencing Program"/>
            <person name="Wegmann U."/>
            <person name="Louis P."/>
            <person name="Goesmann A."/>
            <person name="Henrissat B."/>
            <person name="Duncan S.H."/>
            <person name="Flint H.J."/>
        </authorList>
    </citation>
    <scope>NUCLEOTIDE SEQUENCE</scope>
    <source>
        <strain evidence="1">NBRC 103408</strain>
    </source>
</reference>
<keyword evidence="2" id="KW-1185">Reference proteome</keyword>
<proteinExistence type="predicted"/>
<protein>
    <submittedName>
        <fullName evidence="1">Uncharacterized protein</fullName>
    </submittedName>
</protein>